<name>W7IKT6_9PSEU</name>
<protein>
    <recommendedName>
        <fullName evidence="3">DUF3224 domain-containing protein</fullName>
    </recommendedName>
</protein>
<dbReference type="Gene3D" id="2.40.350.10">
    <property type="entry name" value="SO1590-like"/>
    <property type="match status" value="1"/>
</dbReference>
<accession>A0A8E3BIL8</accession>
<comment type="caution">
    <text evidence="1">The sequence shown here is derived from an EMBL/GenBank/DDBJ whole genome shotgun (WGS) entry which is preliminary data.</text>
</comment>
<evidence type="ECO:0000313" key="2">
    <source>
        <dbReference type="Proteomes" id="UP000019277"/>
    </source>
</evidence>
<sequence length="135" mass="14797">MPTAKSQFDLDVWEEADQPYRVTDGAKLLHGKSSRKFDGGDITGRGWTEMIMAQTTEEKSATYVGIEFFEGTVHGREGTFVLSHSSSQDRGQLSSRYFVVPGSGTGGLAGLRGTATITITPDKEHFFELEYELPG</sequence>
<dbReference type="Proteomes" id="UP000019277">
    <property type="component" value="Unassembled WGS sequence"/>
</dbReference>
<dbReference type="InterPro" id="IPR021607">
    <property type="entry name" value="DUF3224"/>
</dbReference>
<dbReference type="Pfam" id="PF11528">
    <property type="entry name" value="DUF3224"/>
    <property type="match status" value="1"/>
</dbReference>
<evidence type="ECO:0000313" key="1">
    <source>
        <dbReference type="EMBL" id="EWC61485.1"/>
    </source>
</evidence>
<dbReference type="eggNOG" id="ENOG5031S8F">
    <property type="taxonomic scope" value="Bacteria"/>
</dbReference>
<keyword evidence="2" id="KW-1185">Reference proteome</keyword>
<dbReference type="RefSeq" id="WP_035283229.1">
    <property type="nucleotide sequence ID" value="NZ_AYXG01000109.1"/>
</dbReference>
<dbReference type="EMBL" id="AYXG01000109">
    <property type="protein sequence ID" value="EWC61485.1"/>
    <property type="molecule type" value="Genomic_DNA"/>
</dbReference>
<dbReference type="InterPro" id="IPR023159">
    <property type="entry name" value="SO1590-like_sf"/>
</dbReference>
<reference evidence="1 2" key="1">
    <citation type="journal article" date="2014" name="Genome Announc.">
        <title>Draft Genome Sequence of the Antitrypanosomally Active Sponge-Associated Bacterium Actinokineospora sp. Strain EG49.</title>
        <authorList>
            <person name="Harjes J."/>
            <person name="Ryu T."/>
            <person name="Abdelmohsen U.R."/>
            <person name="Moitinho-Silva L."/>
            <person name="Horn H."/>
            <person name="Ravasi T."/>
            <person name="Hentschel U."/>
        </authorList>
    </citation>
    <scope>NUCLEOTIDE SEQUENCE [LARGE SCALE GENOMIC DNA]</scope>
    <source>
        <strain evidence="1 2">EG49</strain>
    </source>
</reference>
<accession>W7IKT6</accession>
<dbReference type="AlphaFoldDB" id="W7IKT6"/>
<proteinExistence type="predicted"/>
<gene>
    <name evidence="1" type="ORF">UO65_3223</name>
</gene>
<dbReference type="STRING" id="909613.UO65_3223"/>
<dbReference type="OrthoDB" id="69764at2"/>
<dbReference type="SUPFAM" id="SSF159238">
    <property type="entry name" value="SO1590-like"/>
    <property type="match status" value="1"/>
</dbReference>
<organism evidence="1 2">
    <name type="scientific">Actinokineospora spheciospongiae</name>
    <dbReference type="NCBI Taxonomy" id="909613"/>
    <lineage>
        <taxon>Bacteria</taxon>
        <taxon>Bacillati</taxon>
        <taxon>Actinomycetota</taxon>
        <taxon>Actinomycetes</taxon>
        <taxon>Pseudonocardiales</taxon>
        <taxon>Pseudonocardiaceae</taxon>
        <taxon>Actinokineospora</taxon>
    </lineage>
</organism>
<evidence type="ECO:0008006" key="3">
    <source>
        <dbReference type="Google" id="ProtNLM"/>
    </source>
</evidence>